<gene>
    <name evidence="2" type="ORF">VOLCADRAFT_102812</name>
</gene>
<evidence type="ECO:0000313" key="3">
    <source>
        <dbReference type="Proteomes" id="UP000001058"/>
    </source>
</evidence>
<dbReference type="PANTHER" id="PTHR47121">
    <property type="entry name" value="THYLAKOID LUMENAL PROTEIN TL20.3, CHLOROPLASTIC"/>
    <property type="match status" value="1"/>
</dbReference>
<keyword evidence="3" id="KW-1185">Reference proteome</keyword>
<dbReference type="GeneID" id="9624269"/>
<dbReference type="AlphaFoldDB" id="D8TIB2"/>
<dbReference type="OrthoDB" id="536305at2759"/>
<evidence type="ECO:0000256" key="1">
    <source>
        <dbReference type="SAM" id="MobiDB-lite"/>
    </source>
</evidence>
<dbReference type="InParanoid" id="D8TIB2"/>
<evidence type="ECO:0000313" key="2">
    <source>
        <dbReference type="EMBL" id="EFJ52860.1"/>
    </source>
</evidence>
<dbReference type="EMBL" id="GL378323">
    <property type="protein sequence ID" value="EFJ52860.1"/>
    <property type="molecule type" value="Genomic_DNA"/>
</dbReference>
<accession>D8TIB2</accession>
<sequence length="421" mass="45204">MDASQIEKEALEKAKKERLQKRANTIASLLRKFMVEWNSAYMKELEAARAAAAAKAAMRGKRRRKVKVAKPEPNTKDAKKKSRKPKTRMAEVWFLLFSSIDELINKQKRIVLEDLYRGTELLSPPELVQLRNILHTANKKVLPADMNVNQINIKQTLWAAAAAHEYSAVDRTLLYPVPALAVMRAKGLGAKQLQELGYHERELLRQGFKASDVSEVAPHEPARLRAAGLSVSDLVAGFGGLMRLPPDLQGFRGVQKLKAAGYSAADMVAGGLDNAWDLARAGFTAAEVYSAGVPAEALRPAGFGLPELRPPGFLGPSVSVLQETDPRILPPALEGTGGGIWPRLLQPQAAPSKDHTKGANAFRFGYRSRPGTAAPTVAWPDAPPMGISSGSVVSVTAGAPPLASTISRVGSMGASTLSVGS</sequence>
<organism evidence="3">
    <name type="scientific">Volvox carteri f. nagariensis</name>
    <dbReference type="NCBI Taxonomy" id="3068"/>
    <lineage>
        <taxon>Eukaryota</taxon>
        <taxon>Viridiplantae</taxon>
        <taxon>Chlorophyta</taxon>
        <taxon>core chlorophytes</taxon>
        <taxon>Chlorophyceae</taxon>
        <taxon>CS clade</taxon>
        <taxon>Chlamydomonadales</taxon>
        <taxon>Volvocaceae</taxon>
        <taxon>Volvox</taxon>
    </lineage>
</organism>
<dbReference type="PANTHER" id="PTHR47121:SF2">
    <property type="entry name" value="THYLAKOID LUMENAL PROTEIN TL20.3, CHLOROPLASTIC"/>
    <property type="match status" value="1"/>
</dbReference>
<feature type="region of interest" description="Disordered" evidence="1">
    <location>
        <begin position="56"/>
        <end position="84"/>
    </location>
</feature>
<dbReference type="Proteomes" id="UP000001058">
    <property type="component" value="Unassembled WGS sequence"/>
</dbReference>
<protein>
    <submittedName>
        <fullName evidence="2">Uncharacterized protein</fullName>
    </submittedName>
</protein>
<reference evidence="2 3" key="1">
    <citation type="journal article" date="2010" name="Science">
        <title>Genomic analysis of organismal complexity in the multicellular green alga Volvox carteri.</title>
        <authorList>
            <person name="Prochnik S.E."/>
            <person name="Umen J."/>
            <person name="Nedelcu A.M."/>
            <person name="Hallmann A."/>
            <person name="Miller S.M."/>
            <person name="Nishii I."/>
            <person name="Ferris P."/>
            <person name="Kuo A."/>
            <person name="Mitros T."/>
            <person name="Fritz-Laylin L.K."/>
            <person name="Hellsten U."/>
            <person name="Chapman J."/>
            <person name="Simakov O."/>
            <person name="Rensing S.A."/>
            <person name="Terry A."/>
            <person name="Pangilinan J."/>
            <person name="Kapitonov V."/>
            <person name="Jurka J."/>
            <person name="Salamov A."/>
            <person name="Shapiro H."/>
            <person name="Schmutz J."/>
            <person name="Grimwood J."/>
            <person name="Lindquist E."/>
            <person name="Lucas S."/>
            <person name="Grigoriev I.V."/>
            <person name="Schmitt R."/>
            <person name="Kirk D."/>
            <person name="Rokhsar D.S."/>
        </authorList>
    </citation>
    <scope>NUCLEOTIDE SEQUENCE [LARGE SCALE GENOMIC DNA]</scope>
    <source>
        <strain evidence="3">f. Nagariensis / Eve</strain>
    </source>
</reference>
<dbReference type="RefSeq" id="XP_002945865.1">
    <property type="nucleotide sequence ID" value="XM_002945819.1"/>
</dbReference>
<dbReference type="KEGG" id="vcn:VOLCADRAFT_102812"/>
<feature type="compositionally biased region" description="Basic residues" evidence="1">
    <location>
        <begin position="58"/>
        <end position="68"/>
    </location>
</feature>
<dbReference type="InterPro" id="IPR053285">
    <property type="entry name" value="Thylakoid_lumenal_pentapeptide"/>
</dbReference>
<name>D8TIB2_VOLCA</name>
<proteinExistence type="predicted"/>